<evidence type="ECO:0000256" key="3">
    <source>
        <dbReference type="ARBA" id="ARBA00022833"/>
    </source>
</evidence>
<organism evidence="6">
    <name type="scientific">Attheya septentrionalis</name>
    <dbReference type="NCBI Taxonomy" id="420275"/>
    <lineage>
        <taxon>Eukaryota</taxon>
        <taxon>Sar</taxon>
        <taxon>Stramenopiles</taxon>
        <taxon>Ochrophyta</taxon>
        <taxon>Bacillariophyta</taxon>
        <taxon>Coscinodiscophyceae</taxon>
        <taxon>Chaetocerotophycidae</taxon>
        <taxon>Chaetocerotales</taxon>
        <taxon>Attheyaceae</taxon>
        <taxon>Attheya</taxon>
    </lineage>
</organism>
<keyword evidence="2 4" id="KW-0863">Zinc-finger</keyword>
<feature type="domain" description="MYND-type" evidence="5">
    <location>
        <begin position="24"/>
        <end position="62"/>
    </location>
</feature>
<accession>A0A7S2UE89</accession>
<evidence type="ECO:0000256" key="4">
    <source>
        <dbReference type="PROSITE-ProRule" id="PRU00134"/>
    </source>
</evidence>
<dbReference type="PROSITE" id="PS01360">
    <property type="entry name" value="ZF_MYND_1"/>
    <property type="match status" value="1"/>
</dbReference>
<keyword evidence="3" id="KW-0862">Zinc</keyword>
<name>A0A7S2UE89_9STRA</name>
<proteinExistence type="predicted"/>
<protein>
    <recommendedName>
        <fullName evidence="5">MYND-type domain-containing protein</fullName>
    </recommendedName>
</protein>
<dbReference type="Pfam" id="PF01753">
    <property type="entry name" value="zf-MYND"/>
    <property type="match status" value="1"/>
</dbReference>
<dbReference type="PROSITE" id="PS50865">
    <property type="entry name" value="ZF_MYND_2"/>
    <property type="match status" value="1"/>
</dbReference>
<dbReference type="Gene3D" id="6.10.140.2220">
    <property type="match status" value="1"/>
</dbReference>
<dbReference type="InterPro" id="IPR002893">
    <property type="entry name" value="Znf_MYND"/>
</dbReference>
<sequence length="394" mass="46323">MSGNPDHAFINHPAMQYRGKERGCHKCNKSGLDFKRCSNCLQVHYCCKAHQVEDWKSHKTVCKRFSQMRKETREQVGKEADKFRQKWLKRVQILLPLLVHQCFSEEEFNEQPPTQELILCFGFNYNYGTYMPVGPPAVFPLDRHKPEVLKGFLAGFEEYQKKITSSKERRHFIHILFENQVENMLCIVNPDNLAQTAKEIGLDLHTFSHVDLCRVLARIDTPKKLYDPLSDSQPYKAMIERNLNKQVDWFQDVTVMIQNVLQIPWKRFVINAYRMNERKNLARTHVLAVYFLIDFQLGKMKNFVRYELIPMEDAKQLGAPRAYLCLDEPDALPTLVIEEWGRDLYSVSSTATPPPAGFEYWYREKSHQTAEYFFQELKKLKFPTTDLEITPPIF</sequence>
<evidence type="ECO:0000259" key="5">
    <source>
        <dbReference type="PROSITE" id="PS50865"/>
    </source>
</evidence>
<dbReference type="EMBL" id="HBHQ01013491">
    <property type="protein sequence ID" value="CAD9817137.1"/>
    <property type="molecule type" value="Transcribed_RNA"/>
</dbReference>
<reference evidence="6" key="1">
    <citation type="submission" date="2021-01" db="EMBL/GenBank/DDBJ databases">
        <authorList>
            <person name="Corre E."/>
            <person name="Pelletier E."/>
            <person name="Niang G."/>
            <person name="Scheremetjew M."/>
            <person name="Finn R."/>
            <person name="Kale V."/>
            <person name="Holt S."/>
            <person name="Cochrane G."/>
            <person name="Meng A."/>
            <person name="Brown T."/>
            <person name="Cohen L."/>
        </authorList>
    </citation>
    <scope>NUCLEOTIDE SEQUENCE</scope>
    <source>
        <strain evidence="6">CCMP2084</strain>
    </source>
</reference>
<dbReference type="AlphaFoldDB" id="A0A7S2UE89"/>
<gene>
    <name evidence="6" type="ORF">ASEP1449_LOCUS8969</name>
</gene>
<evidence type="ECO:0000313" key="6">
    <source>
        <dbReference type="EMBL" id="CAD9817137.1"/>
    </source>
</evidence>
<evidence type="ECO:0000256" key="1">
    <source>
        <dbReference type="ARBA" id="ARBA00022723"/>
    </source>
</evidence>
<dbReference type="SUPFAM" id="SSF144232">
    <property type="entry name" value="HIT/MYND zinc finger-like"/>
    <property type="match status" value="1"/>
</dbReference>
<keyword evidence="1" id="KW-0479">Metal-binding</keyword>
<dbReference type="GO" id="GO:0008270">
    <property type="term" value="F:zinc ion binding"/>
    <property type="evidence" value="ECO:0007669"/>
    <property type="project" value="UniProtKB-KW"/>
</dbReference>
<evidence type="ECO:0000256" key="2">
    <source>
        <dbReference type="ARBA" id="ARBA00022771"/>
    </source>
</evidence>